<evidence type="ECO:0000256" key="8">
    <source>
        <dbReference type="ARBA" id="ARBA00023136"/>
    </source>
</evidence>
<sequence length="210" mass="21437">MYRRELLKAVSGVLGAGVATTAMAPAGAQENANESGGEEGGGEATGNGTGGGNESTGNETGGDGGGATETVNVVDNAFEPEELAIEPGTTVQWAWQGTQAQHNVHPTSQPGEANWEGHMPLESGDFSFQSTFDVEGEYEYQCDPHASLGMVGTVTVSPDAGTTAEGPIQLVPDAAWTLVIATVAGMLATLSLAYAFIRYGGSNPSSSPER</sequence>
<evidence type="ECO:0000256" key="7">
    <source>
        <dbReference type="ARBA" id="ARBA00023008"/>
    </source>
</evidence>
<dbReference type="Proteomes" id="UP001595925">
    <property type="component" value="Unassembled WGS sequence"/>
</dbReference>
<gene>
    <name evidence="13" type="ORF">ACFPFO_05885</name>
</gene>
<evidence type="ECO:0000256" key="9">
    <source>
        <dbReference type="PIRSR" id="PIRSR602386-1"/>
    </source>
</evidence>
<dbReference type="Pfam" id="PF00127">
    <property type="entry name" value="Copper-bind"/>
    <property type="match status" value="1"/>
</dbReference>
<reference evidence="13 14" key="1">
    <citation type="journal article" date="2019" name="Int. J. Syst. Evol. Microbiol.">
        <title>The Global Catalogue of Microorganisms (GCM) 10K type strain sequencing project: providing services to taxonomists for standard genome sequencing and annotation.</title>
        <authorList>
            <consortium name="The Broad Institute Genomics Platform"/>
            <consortium name="The Broad Institute Genome Sequencing Center for Infectious Disease"/>
            <person name="Wu L."/>
            <person name="Ma J."/>
        </authorList>
    </citation>
    <scope>NUCLEOTIDE SEQUENCE [LARGE SCALE GENOMIC DNA]</scope>
    <source>
        <strain evidence="13 14">CGMCC 1.15824</strain>
    </source>
</reference>
<dbReference type="RefSeq" id="WP_224829997.1">
    <property type="nucleotide sequence ID" value="NZ_JAIVEF010000034.1"/>
</dbReference>
<evidence type="ECO:0000256" key="3">
    <source>
        <dbReference type="ARBA" id="ARBA00022448"/>
    </source>
</evidence>
<dbReference type="Gene3D" id="2.60.40.420">
    <property type="entry name" value="Cupredoxins - blue copper proteins"/>
    <property type="match status" value="1"/>
</dbReference>
<dbReference type="EMBL" id="JBHSJG010000021">
    <property type="protein sequence ID" value="MFC4987304.1"/>
    <property type="molecule type" value="Genomic_DNA"/>
</dbReference>
<feature type="region of interest" description="Disordered" evidence="10">
    <location>
        <begin position="27"/>
        <end position="70"/>
    </location>
</feature>
<keyword evidence="3" id="KW-0813">Transport</keyword>
<evidence type="ECO:0000256" key="11">
    <source>
        <dbReference type="SAM" id="Phobius"/>
    </source>
</evidence>
<feature type="binding site" evidence="9">
    <location>
        <position position="145"/>
    </location>
    <ligand>
        <name>Cu cation</name>
        <dbReference type="ChEBI" id="CHEBI:23378"/>
    </ligand>
</feature>
<dbReference type="PROSITE" id="PS00196">
    <property type="entry name" value="COPPER_BLUE"/>
    <property type="match status" value="1"/>
</dbReference>
<keyword evidence="6" id="KW-0249">Electron transport</keyword>
<evidence type="ECO:0000313" key="13">
    <source>
        <dbReference type="EMBL" id="MFC4987304.1"/>
    </source>
</evidence>
<dbReference type="PRINTS" id="PR00155">
    <property type="entry name" value="AMICYANIN"/>
</dbReference>
<organism evidence="13 14">
    <name type="scientific">Saliphagus infecundisoli</name>
    <dbReference type="NCBI Taxonomy" id="1849069"/>
    <lineage>
        <taxon>Archaea</taxon>
        <taxon>Methanobacteriati</taxon>
        <taxon>Methanobacteriota</taxon>
        <taxon>Stenosarchaea group</taxon>
        <taxon>Halobacteria</taxon>
        <taxon>Halobacteriales</taxon>
        <taxon>Natrialbaceae</taxon>
        <taxon>Saliphagus</taxon>
    </lineage>
</organism>
<dbReference type="InterPro" id="IPR000923">
    <property type="entry name" value="BlueCu_1"/>
</dbReference>
<feature type="binding site" evidence="9">
    <location>
        <position position="150"/>
    </location>
    <ligand>
        <name>Cu cation</name>
        <dbReference type="ChEBI" id="CHEBI:23378"/>
    </ligand>
</feature>
<keyword evidence="5" id="KW-0574">Periplasm</keyword>
<dbReference type="InterPro" id="IPR008972">
    <property type="entry name" value="Cupredoxin"/>
</dbReference>
<dbReference type="SUPFAM" id="SSF49503">
    <property type="entry name" value="Cupredoxins"/>
    <property type="match status" value="1"/>
</dbReference>
<dbReference type="AlphaFoldDB" id="A0ABD5QCH6"/>
<feature type="compositionally biased region" description="Gly residues" evidence="10">
    <location>
        <begin position="42"/>
        <end position="67"/>
    </location>
</feature>
<dbReference type="InterPro" id="IPR028871">
    <property type="entry name" value="BlueCu_1_BS"/>
</dbReference>
<dbReference type="GO" id="GO:0016020">
    <property type="term" value="C:membrane"/>
    <property type="evidence" value="ECO:0007669"/>
    <property type="project" value="UniProtKB-SubCell"/>
</dbReference>
<evidence type="ECO:0000256" key="10">
    <source>
        <dbReference type="SAM" id="MobiDB-lite"/>
    </source>
</evidence>
<accession>A0ABD5QCH6</accession>
<keyword evidence="7 9" id="KW-0186">Copper</keyword>
<feature type="binding site" evidence="9">
    <location>
        <position position="102"/>
    </location>
    <ligand>
        <name>Cu cation</name>
        <dbReference type="ChEBI" id="CHEBI:23378"/>
    </ligand>
</feature>
<evidence type="ECO:0000256" key="2">
    <source>
        <dbReference type="ARBA" id="ARBA00004418"/>
    </source>
</evidence>
<dbReference type="PANTHER" id="PTHR34192:SF10">
    <property type="entry name" value="PLASTOCYANIN MAJOR ISOFORM, CHLOROPLASTIC-RELATED"/>
    <property type="match status" value="1"/>
</dbReference>
<keyword evidence="14" id="KW-1185">Reference proteome</keyword>
<comment type="caution">
    <text evidence="13">The sequence shown here is derived from an EMBL/GenBank/DDBJ whole genome shotgun (WGS) entry which is preliminary data.</text>
</comment>
<proteinExistence type="predicted"/>
<dbReference type="PANTHER" id="PTHR34192">
    <property type="entry name" value="PLASTOCYANIN MAJOR ISOFORM, CHLOROPLASTIC-RELATED"/>
    <property type="match status" value="1"/>
</dbReference>
<protein>
    <submittedName>
        <fullName evidence="13">Plastocyanin/azurin family copper-binding protein</fullName>
    </submittedName>
</protein>
<feature type="transmembrane region" description="Helical" evidence="11">
    <location>
        <begin position="174"/>
        <end position="197"/>
    </location>
</feature>
<comment type="cofactor">
    <cofactor evidence="9">
        <name>Cu cation</name>
        <dbReference type="ChEBI" id="CHEBI:23378"/>
    </cofactor>
    <text evidence="9">Binds 1 copper ion per subunit.</text>
</comment>
<evidence type="ECO:0000256" key="5">
    <source>
        <dbReference type="ARBA" id="ARBA00022764"/>
    </source>
</evidence>
<dbReference type="InterPro" id="IPR002386">
    <property type="entry name" value="Amicyanin/Pseudoazurin"/>
</dbReference>
<keyword evidence="4 9" id="KW-0479">Metal-binding</keyword>
<keyword evidence="11" id="KW-0812">Transmembrane</keyword>
<comment type="subcellular location">
    <subcellularLocation>
        <location evidence="1">Membrane</location>
    </subcellularLocation>
    <subcellularLocation>
        <location evidence="2">Periplasm</location>
    </subcellularLocation>
</comment>
<name>A0ABD5QCH6_9EURY</name>
<keyword evidence="11" id="KW-1133">Transmembrane helix</keyword>
<dbReference type="GO" id="GO:0042597">
    <property type="term" value="C:periplasmic space"/>
    <property type="evidence" value="ECO:0007669"/>
    <property type="project" value="UniProtKB-SubCell"/>
</dbReference>
<evidence type="ECO:0000259" key="12">
    <source>
        <dbReference type="Pfam" id="PF00127"/>
    </source>
</evidence>
<evidence type="ECO:0000256" key="6">
    <source>
        <dbReference type="ARBA" id="ARBA00022982"/>
    </source>
</evidence>
<feature type="binding site" evidence="9">
    <location>
        <position position="142"/>
    </location>
    <ligand>
        <name>Cu cation</name>
        <dbReference type="ChEBI" id="CHEBI:23378"/>
    </ligand>
</feature>
<evidence type="ECO:0000313" key="14">
    <source>
        <dbReference type="Proteomes" id="UP001595925"/>
    </source>
</evidence>
<keyword evidence="8 11" id="KW-0472">Membrane</keyword>
<feature type="domain" description="Blue (type 1) copper" evidence="12">
    <location>
        <begin position="77"/>
        <end position="156"/>
    </location>
</feature>
<dbReference type="GO" id="GO:0046872">
    <property type="term" value="F:metal ion binding"/>
    <property type="evidence" value="ECO:0007669"/>
    <property type="project" value="UniProtKB-KW"/>
</dbReference>
<evidence type="ECO:0000256" key="1">
    <source>
        <dbReference type="ARBA" id="ARBA00004370"/>
    </source>
</evidence>
<evidence type="ECO:0000256" key="4">
    <source>
        <dbReference type="ARBA" id="ARBA00022723"/>
    </source>
</evidence>